<dbReference type="InterPro" id="IPR004316">
    <property type="entry name" value="SWEET_rpt"/>
</dbReference>
<dbReference type="GO" id="GO:0051119">
    <property type="term" value="F:sugar transmembrane transporter activity"/>
    <property type="evidence" value="ECO:0007669"/>
    <property type="project" value="InterPro"/>
</dbReference>
<evidence type="ECO:0000256" key="6">
    <source>
        <dbReference type="ARBA" id="ARBA00022737"/>
    </source>
</evidence>
<dbReference type="PANTHER" id="PTHR10791">
    <property type="entry name" value="RAG1-ACTIVATING PROTEIN 1"/>
    <property type="match status" value="1"/>
</dbReference>
<evidence type="ECO:0000313" key="11">
    <source>
        <dbReference type="Proteomes" id="UP000235145"/>
    </source>
</evidence>
<dbReference type="AlphaFoldDB" id="A0A9R1XD26"/>
<dbReference type="GO" id="GO:0012505">
    <property type="term" value="C:endomembrane system"/>
    <property type="evidence" value="ECO:0007669"/>
    <property type="project" value="UniProtKB-SubCell"/>
</dbReference>
<gene>
    <name evidence="10" type="ORF">LSAT_V11C400189850</name>
</gene>
<dbReference type="InterPro" id="IPR047664">
    <property type="entry name" value="SWEET"/>
</dbReference>
<keyword evidence="3" id="KW-0813">Transport</keyword>
<keyword evidence="7 9" id="KW-1133">Transmembrane helix</keyword>
<reference evidence="10 11" key="1">
    <citation type="journal article" date="2017" name="Nat. Commun.">
        <title>Genome assembly with in vitro proximity ligation data and whole-genome triplication in lettuce.</title>
        <authorList>
            <person name="Reyes-Chin-Wo S."/>
            <person name="Wang Z."/>
            <person name="Yang X."/>
            <person name="Kozik A."/>
            <person name="Arikit S."/>
            <person name="Song C."/>
            <person name="Xia L."/>
            <person name="Froenicke L."/>
            <person name="Lavelle D.O."/>
            <person name="Truco M.J."/>
            <person name="Xia R."/>
            <person name="Zhu S."/>
            <person name="Xu C."/>
            <person name="Xu H."/>
            <person name="Xu X."/>
            <person name="Cox K."/>
            <person name="Korf I."/>
            <person name="Meyers B.C."/>
            <person name="Michelmore R.W."/>
        </authorList>
    </citation>
    <scope>NUCLEOTIDE SEQUENCE [LARGE SCALE GENOMIC DNA]</scope>
    <source>
        <strain evidence="11">cv. Salinas</strain>
        <tissue evidence="10">Seedlings</tissue>
    </source>
</reference>
<dbReference type="EMBL" id="NBSK02000004">
    <property type="protein sequence ID" value="KAJ0209860.1"/>
    <property type="molecule type" value="Genomic_DNA"/>
</dbReference>
<evidence type="ECO:0000256" key="4">
    <source>
        <dbReference type="ARBA" id="ARBA00022597"/>
    </source>
</evidence>
<protein>
    <submittedName>
        <fullName evidence="10">Uncharacterized protein</fullName>
    </submittedName>
</protein>
<evidence type="ECO:0000256" key="9">
    <source>
        <dbReference type="SAM" id="Phobius"/>
    </source>
</evidence>
<proteinExistence type="inferred from homology"/>
<keyword evidence="11" id="KW-1185">Reference proteome</keyword>
<comment type="caution">
    <text evidence="10">The sequence shown here is derived from an EMBL/GenBank/DDBJ whole genome shotgun (WGS) entry which is preliminary data.</text>
</comment>
<dbReference type="Proteomes" id="UP000235145">
    <property type="component" value="Unassembled WGS sequence"/>
</dbReference>
<organism evidence="10 11">
    <name type="scientific">Lactuca sativa</name>
    <name type="common">Garden lettuce</name>
    <dbReference type="NCBI Taxonomy" id="4236"/>
    <lineage>
        <taxon>Eukaryota</taxon>
        <taxon>Viridiplantae</taxon>
        <taxon>Streptophyta</taxon>
        <taxon>Embryophyta</taxon>
        <taxon>Tracheophyta</taxon>
        <taxon>Spermatophyta</taxon>
        <taxon>Magnoliopsida</taxon>
        <taxon>eudicotyledons</taxon>
        <taxon>Gunneridae</taxon>
        <taxon>Pentapetalae</taxon>
        <taxon>asterids</taxon>
        <taxon>campanulids</taxon>
        <taxon>Asterales</taxon>
        <taxon>Asteraceae</taxon>
        <taxon>Cichorioideae</taxon>
        <taxon>Cichorieae</taxon>
        <taxon>Lactucinae</taxon>
        <taxon>Lactuca</taxon>
    </lineage>
</organism>
<keyword evidence="5 9" id="KW-0812">Transmembrane</keyword>
<comment type="subcellular location">
    <subcellularLocation>
        <location evidence="1">Endomembrane system</location>
        <topology evidence="1">Multi-pass membrane protein</topology>
    </subcellularLocation>
</comment>
<evidence type="ECO:0000256" key="8">
    <source>
        <dbReference type="ARBA" id="ARBA00023136"/>
    </source>
</evidence>
<feature type="transmembrane region" description="Helical" evidence="9">
    <location>
        <begin position="67"/>
        <end position="89"/>
    </location>
</feature>
<keyword evidence="6" id="KW-0677">Repeat</keyword>
<dbReference type="Gene3D" id="1.20.1280.290">
    <property type="match status" value="1"/>
</dbReference>
<evidence type="ECO:0000256" key="2">
    <source>
        <dbReference type="ARBA" id="ARBA00007809"/>
    </source>
</evidence>
<sequence length="106" mass="12165">MARIACCSHSIPYKWSYSWRDNCIDLPRRRKIKTISIEYMPILLSVALTLSVFIWFFYGLLLGEFNIVIPNVLGFTFGIIQMTNLELFLNIKMSVTCLIAPIEVGA</sequence>
<keyword evidence="8 9" id="KW-0472">Membrane</keyword>
<keyword evidence="4" id="KW-0762">Sugar transport</keyword>
<evidence type="ECO:0000313" key="10">
    <source>
        <dbReference type="EMBL" id="KAJ0209860.1"/>
    </source>
</evidence>
<name>A0A9R1XD26_LACSA</name>
<dbReference type="PANTHER" id="PTHR10791:SF22">
    <property type="entry name" value="BIDIRECTIONAL SUGAR TRANSPORTER SWEET11"/>
    <property type="match status" value="1"/>
</dbReference>
<evidence type="ECO:0000256" key="1">
    <source>
        <dbReference type="ARBA" id="ARBA00004127"/>
    </source>
</evidence>
<evidence type="ECO:0000256" key="5">
    <source>
        <dbReference type="ARBA" id="ARBA00022692"/>
    </source>
</evidence>
<evidence type="ECO:0000256" key="7">
    <source>
        <dbReference type="ARBA" id="ARBA00022989"/>
    </source>
</evidence>
<feature type="transmembrane region" description="Helical" evidence="9">
    <location>
        <begin position="39"/>
        <end position="61"/>
    </location>
</feature>
<evidence type="ECO:0000256" key="3">
    <source>
        <dbReference type="ARBA" id="ARBA00022448"/>
    </source>
</evidence>
<comment type="similarity">
    <text evidence="2">Belongs to the SWEET sugar transporter family.</text>
</comment>
<accession>A0A9R1XD26</accession>
<dbReference type="Pfam" id="PF03083">
    <property type="entry name" value="MtN3_slv"/>
    <property type="match status" value="1"/>
</dbReference>
<dbReference type="GO" id="GO:0016020">
    <property type="term" value="C:membrane"/>
    <property type="evidence" value="ECO:0007669"/>
    <property type="project" value="InterPro"/>
</dbReference>